<reference evidence="1 2" key="1">
    <citation type="submission" date="2020-11" db="EMBL/GenBank/DDBJ databases">
        <title>genome sequence of strain KACC 18849.</title>
        <authorList>
            <person name="Gao J."/>
            <person name="Zhang X."/>
        </authorList>
    </citation>
    <scope>NUCLEOTIDE SEQUENCE [LARGE SCALE GENOMIC DNA]</scope>
    <source>
        <strain evidence="1 2">KACC 18849</strain>
    </source>
</reference>
<organism evidence="1 2">
    <name type="scientific">Caulobacter hibisci</name>
    <dbReference type="NCBI Taxonomy" id="2035993"/>
    <lineage>
        <taxon>Bacteria</taxon>
        <taxon>Pseudomonadati</taxon>
        <taxon>Pseudomonadota</taxon>
        <taxon>Alphaproteobacteria</taxon>
        <taxon>Caulobacterales</taxon>
        <taxon>Caulobacteraceae</taxon>
        <taxon>Caulobacter</taxon>
    </lineage>
</organism>
<name>A0ABS0T4Y7_9CAUL</name>
<dbReference type="Proteomes" id="UP000639859">
    <property type="component" value="Unassembled WGS sequence"/>
</dbReference>
<evidence type="ECO:0000313" key="2">
    <source>
        <dbReference type="Proteomes" id="UP000639859"/>
    </source>
</evidence>
<dbReference type="RefSeq" id="WP_198577810.1">
    <property type="nucleotide sequence ID" value="NZ_JADWOX010000016.1"/>
</dbReference>
<proteinExistence type="predicted"/>
<evidence type="ECO:0000313" key="1">
    <source>
        <dbReference type="EMBL" id="MBI1685912.1"/>
    </source>
</evidence>
<accession>A0ABS0T4Y7</accession>
<gene>
    <name evidence="1" type="ORF">I4Q42_19765</name>
</gene>
<dbReference type="EMBL" id="JADWOX010000016">
    <property type="protein sequence ID" value="MBI1685912.1"/>
    <property type="molecule type" value="Genomic_DNA"/>
</dbReference>
<protein>
    <submittedName>
        <fullName evidence="1">Uncharacterized protein</fullName>
    </submittedName>
</protein>
<sequence length="41" mass="4144">MRIFQPILLVGAVALSFIGALGLPGCARAIGECLADKTSVA</sequence>
<keyword evidence="2" id="KW-1185">Reference proteome</keyword>
<comment type="caution">
    <text evidence="1">The sequence shown here is derived from an EMBL/GenBank/DDBJ whole genome shotgun (WGS) entry which is preliminary data.</text>
</comment>